<sequence length="534" mass="60586">MELEEQGLGFLPLLLAIASLMVISFLIYFYLPYWKVRKIPGPPAKFLVGHLPLLAEHGPDVMKIFAKSYGPIFRFHMGRQPLVMVADPELCKEVGIKRFKDIENRSSPTPTSGSPLHQQGLFLTRGSRWSSMRNTIVSLYQPSHVSTLIPTMKSQIDSLLLSITQSQRKEEEEEEDIPFSELTLRMAIDIIGETAFGVQFGLLSRAASSDRHFEEQIDDGEGEDDEVSAFLKQHIHSIKSLKMDLSSSFSTVLGLLAPFLQKPFRNFLRLIPGTADFKLNQTNTKLCQKIDAIIAKRSSERIRESKDFLSAVLRAGDSGIGKDLFTHSYVRALTYEHLLAGTKTTAFTLTMAVYLVSKHPEVEKKLIEEIDDFGCHDLIPTADELQSNFPYLDQVVKEAMRFVTVSPLVARETSKEVQIGGYTLPKGTWVWLALGVLAMDRKQFPEPEAFRPERFDPNCNEEKRRHPYAHIPFGIGPRACIGQKFALQEIKLALIYLYRKYVFRHSPNMENPLELEYGLVLGFKHGVKLRAIRR</sequence>
<dbReference type="SUPFAM" id="SSF48264">
    <property type="entry name" value="Cytochrome P450"/>
    <property type="match status" value="1"/>
</dbReference>
<dbReference type="PROSITE" id="PS00086">
    <property type="entry name" value="CYTOCHROME_P450"/>
    <property type="match status" value="1"/>
</dbReference>
<dbReference type="InterPro" id="IPR001128">
    <property type="entry name" value="Cyt_P450"/>
</dbReference>
<evidence type="ECO:0000256" key="1">
    <source>
        <dbReference type="PIRSR" id="PIRSR602401-1"/>
    </source>
</evidence>
<protein>
    <submittedName>
        <fullName evidence="4">Cytochrome P450 711A1</fullName>
    </submittedName>
</protein>
<evidence type="ECO:0000313" key="4">
    <source>
        <dbReference type="EMBL" id="PKA56450.1"/>
    </source>
</evidence>
<dbReference type="InterPro" id="IPR036396">
    <property type="entry name" value="Cyt_P450_sf"/>
</dbReference>
<proteinExistence type="inferred from homology"/>
<keyword evidence="3" id="KW-0812">Transmembrane</keyword>
<dbReference type="InterPro" id="IPR002401">
    <property type="entry name" value="Cyt_P450_E_grp-I"/>
</dbReference>
<gene>
    <name evidence="4" type="primary">CYP711A1</name>
    <name evidence="4" type="ORF">AXF42_Ash014953</name>
</gene>
<dbReference type="PRINTS" id="PR00463">
    <property type="entry name" value="EP450I"/>
</dbReference>
<comment type="cofactor">
    <cofactor evidence="1">
        <name>heme</name>
        <dbReference type="ChEBI" id="CHEBI:30413"/>
    </cofactor>
</comment>
<keyword evidence="1 2" id="KW-0349">Heme</keyword>
<dbReference type="PANTHER" id="PTHR24301">
    <property type="entry name" value="THROMBOXANE-A SYNTHASE"/>
    <property type="match status" value="1"/>
</dbReference>
<dbReference type="STRING" id="1088818.A0A2I0ALM8"/>
<reference evidence="4 5" key="1">
    <citation type="journal article" date="2017" name="Nature">
        <title>The Apostasia genome and the evolution of orchids.</title>
        <authorList>
            <person name="Zhang G.Q."/>
            <person name="Liu K.W."/>
            <person name="Li Z."/>
            <person name="Lohaus R."/>
            <person name="Hsiao Y.Y."/>
            <person name="Niu S.C."/>
            <person name="Wang J.Y."/>
            <person name="Lin Y.C."/>
            <person name="Xu Q."/>
            <person name="Chen L.J."/>
            <person name="Yoshida K."/>
            <person name="Fujiwara S."/>
            <person name="Wang Z.W."/>
            <person name="Zhang Y.Q."/>
            <person name="Mitsuda N."/>
            <person name="Wang M."/>
            <person name="Liu G.H."/>
            <person name="Pecoraro L."/>
            <person name="Huang H.X."/>
            <person name="Xiao X.J."/>
            <person name="Lin M."/>
            <person name="Wu X.Y."/>
            <person name="Wu W.L."/>
            <person name="Chen Y.Y."/>
            <person name="Chang S.B."/>
            <person name="Sakamoto S."/>
            <person name="Ohme-Takagi M."/>
            <person name="Yagi M."/>
            <person name="Zeng S.J."/>
            <person name="Shen C.Y."/>
            <person name="Yeh C.M."/>
            <person name="Luo Y.B."/>
            <person name="Tsai W.C."/>
            <person name="Van de Peer Y."/>
            <person name="Liu Z.J."/>
        </authorList>
    </citation>
    <scope>NUCLEOTIDE SEQUENCE [LARGE SCALE GENOMIC DNA]</scope>
    <source>
        <strain evidence="5">cv. Shenzhen</strain>
        <tissue evidence="4">Stem</tissue>
    </source>
</reference>
<keyword evidence="3" id="KW-1133">Transmembrane helix</keyword>
<accession>A0A2I0ALM8</accession>
<dbReference type="GO" id="GO:0005506">
    <property type="term" value="F:iron ion binding"/>
    <property type="evidence" value="ECO:0007669"/>
    <property type="project" value="InterPro"/>
</dbReference>
<dbReference type="EMBL" id="KZ451973">
    <property type="protein sequence ID" value="PKA56450.1"/>
    <property type="molecule type" value="Genomic_DNA"/>
</dbReference>
<feature type="binding site" description="axial binding residue" evidence="1">
    <location>
        <position position="480"/>
    </location>
    <ligand>
        <name>heme</name>
        <dbReference type="ChEBI" id="CHEBI:30413"/>
    </ligand>
    <ligandPart>
        <name>Fe</name>
        <dbReference type="ChEBI" id="CHEBI:18248"/>
    </ligandPart>
</feature>
<dbReference type="InterPro" id="IPR017972">
    <property type="entry name" value="Cyt_P450_CS"/>
</dbReference>
<dbReference type="Gene3D" id="1.10.630.10">
    <property type="entry name" value="Cytochrome P450"/>
    <property type="match status" value="1"/>
</dbReference>
<evidence type="ECO:0000256" key="2">
    <source>
        <dbReference type="RuleBase" id="RU000461"/>
    </source>
</evidence>
<dbReference type="Pfam" id="PF00067">
    <property type="entry name" value="p450"/>
    <property type="match status" value="1"/>
</dbReference>
<keyword evidence="2" id="KW-0503">Monooxygenase</keyword>
<dbReference type="AlphaFoldDB" id="A0A2I0ALM8"/>
<keyword evidence="5" id="KW-1185">Reference proteome</keyword>
<name>A0A2I0ALM8_9ASPA</name>
<dbReference type="GO" id="GO:0016705">
    <property type="term" value="F:oxidoreductase activity, acting on paired donors, with incorporation or reduction of molecular oxygen"/>
    <property type="evidence" value="ECO:0007669"/>
    <property type="project" value="InterPro"/>
</dbReference>
<keyword evidence="1 2" id="KW-0408">Iron</keyword>
<dbReference type="PRINTS" id="PR00385">
    <property type="entry name" value="P450"/>
</dbReference>
<dbReference type="Proteomes" id="UP000236161">
    <property type="component" value="Unassembled WGS sequence"/>
</dbReference>
<evidence type="ECO:0000313" key="5">
    <source>
        <dbReference type="Proteomes" id="UP000236161"/>
    </source>
</evidence>
<comment type="similarity">
    <text evidence="2">Belongs to the cytochrome P450 family.</text>
</comment>
<dbReference type="GO" id="GO:0020037">
    <property type="term" value="F:heme binding"/>
    <property type="evidence" value="ECO:0007669"/>
    <property type="project" value="InterPro"/>
</dbReference>
<dbReference type="PANTHER" id="PTHR24301:SF8">
    <property type="entry name" value="OS02G0221900 PROTEIN"/>
    <property type="match status" value="1"/>
</dbReference>
<evidence type="ECO:0000256" key="3">
    <source>
        <dbReference type="SAM" id="Phobius"/>
    </source>
</evidence>
<organism evidence="4 5">
    <name type="scientific">Apostasia shenzhenica</name>
    <dbReference type="NCBI Taxonomy" id="1088818"/>
    <lineage>
        <taxon>Eukaryota</taxon>
        <taxon>Viridiplantae</taxon>
        <taxon>Streptophyta</taxon>
        <taxon>Embryophyta</taxon>
        <taxon>Tracheophyta</taxon>
        <taxon>Spermatophyta</taxon>
        <taxon>Magnoliopsida</taxon>
        <taxon>Liliopsida</taxon>
        <taxon>Asparagales</taxon>
        <taxon>Orchidaceae</taxon>
        <taxon>Apostasioideae</taxon>
        <taxon>Apostasia</taxon>
    </lineage>
</organism>
<keyword evidence="3" id="KW-0472">Membrane</keyword>
<dbReference type="OrthoDB" id="1470350at2759"/>
<dbReference type="GO" id="GO:0004497">
    <property type="term" value="F:monooxygenase activity"/>
    <property type="evidence" value="ECO:0007669"/>
    <property type="project" value="UniProtKB-KW"/>
</dbReference>
<keyword evidence="1 2" id="KW-0479">Metal-binding</keyword>
<feature type="transmembrane region" description="Helical" evidence="3">
    <location>
        <begin position="12"/>
        <end position="31"/>
    </location>
</feature>
<keyword evidence="2" id="KW-0560">Oxidoreductase</keyword>